<gene>
    <name evidence="2" type="ORF">NQ317_015725</name>
</gene>
<keyword evidence="3" id="KW-1185">Reference proteome</keyword>
<organism evidence="2 3">
    <name type="scientific">Molorchus minor</name>
    <dbReference type="NCBI Taxonomy" id="1323400"/>
    <lineage>
        <taxon>Eukaryota</taxon>
        <taxon>Metazoa</taxon>
        <taxon>Ecdysozoa</taxon>
        <taxon>Arthropoda</taxon>
        <taxon>Hexapoda</taxon>
        <taxon>Insecta</taxon>
        <taxon>Pterygota</taxon>
        <taxon>Neoptera</taxon>
        <taxon>Endopterygota</taxon>
        <taxon>Coleoptera</taxon>
        <taxon>Polyphaga</taxon>
        <taxon>Cucujiformia</taxon>
        <taxon>Chrysomeloidea</taxon>
        <taxon>Cerambycidae</taxon>
        <taxon>Lamiinae</taxon>
        <taxon>Monochamini</taxon>
        <taxon>Molorchus</taxon>
    </lineage>
</organism>
<comment type="caution">
    <text evidence="2">The sequence shown here is derived from an EMBL/GenBank/DDBJ whole genome shotgun (WGS) entry which is preliminary data.</text>
</comment>
<name>A0ABQ9IYK1_9CUCU</name>
<dbReference type="EMBL" id="JAPWTJ010001953">
    <property type="protein sequence ID" value="KAJ8968647.1"/>
    <property type="molecule type" value="Genomic_DNA"/>
</dbReference>
<dbReference type="Proteomes" id="UP001162164">
    <property type="component" value="Unassembled WGS sequence"/>
</dbReference>
<protein>
    <submittedName>
        <fullName evidence="2">Uncharacterized protein</fullName>
    </submittedName>
</protein>
<evidence type="ECO:0000313" key="3">
    <source>
        <dbReference type="Proteomes" id="UP001162164"/>
    </source>
</evidence>
<reference evidence="2" key="1">
    <citation type="journal article" date="2023" name="Insect Mol. Biol.">
        <title>Genome sequencing provides insights into the evolution of gene families encoding plant cell wall-degrading enzymes in longhorned beetles.</title>
        <authorList>
            <person name="Shin N.R."/>
            <person name="Okamura Y."/>
            <person name="Kirsch R."/>
            <person name="Pauchet Y."/>
        </authorList>
    </citation>
    <scope>NUCLEOTIDE SEQUENCE</scope>
    <source>
        <strain evidence="2">MMC_N1</strain>
    </source>
</reference>
<feature type="chain" id="PRO_5046150169" evidence="1">
    <location>
        <begin position="19"/>
        <end position="228"/>
    </location>
</feature>
<evidence type="ECO:0000313" key="2">
    <source>
        <dbReference type="EMBL" id="KAJ8968647.1"/>
    </source>
</evidence>
<proteinExistence type="predicted"/>
<accession>A0ABQ9IYK1</accession>
<keyword evidence="1" id="KW-0732">Signal</keyword>
<evidence type="ECO:0000256" key="1">
    <source>
        <dbReference type="SAM" id="SignalP"/>
    </source>
</evidence>
<sequence>MYSFTFLLTSFLLFGAFGKDIQHRNRRFVLGSYTSTVTEVSTVTSLIPSSCVQMDATLLPCRGVRFLNFPQFAANRRSANESVPESKLEQTLHTTQLGWGEYLGLYAPTVTVTDTKIAVTTVEDPRIVVTFAVKGCRPMELPNNLKRCPEEALPTIAIQDILATSTVGIVPSPTVQTTTENTKLINIDDANVASYPVNSIDETSDNLEGTARISDNLETVEATAPLSL</sequence>
<feature type="signal peptide" evidence="1">
    <location>
        <begin position="1"/>
        <end position="18"/>
    </location>
</feature>